<dbReference type="Proteomes" id="UP000076842">
    <property type="component" value="Unassembled WGS sequence"/>
</dbReference>
<protein>
    <submittedName>
        <fullName evidence="1">Uncharacterized protein</fullName>
    </submittedName>
</protein>
<sequence length="110" mass="12804">MFRLLPPHPEASISCLRLLPYASRGIPVFLDGPVPRRDQGPLAARYAWLMLILFKPWRSATDLRGPHPSWEAAFAAYGPQCPQRFKDIMDNMQIMHECKDSRDDHFQQRR</sequence>
<reference evidence="1 2" key="1">
    <citation type="journal article" date="2016" name="Mol. Biol. Evol.">
        <title>Comparative Genomics of Early-Diverging Mushroom-Forming Fungi Provides Insights into the Origins of Lignocellulose Decay Capabilities.</title>
        <authorList>
            <person name="Nagy L.G."/>
            <person name="Riley R."/>
            <person name="Tritt A."/>
            <person name="Adam C."/>
            <person name="Daum C."/>
            <person name="Floudas D."/>
            <person name="Sun H."/>
            <person name="Yadav J.S."/>
            <person name="Pangilinan J."/>
            <person name="Larsson K.H."/>
            <person name="Matsuura K."/>
            <person name="Barry K."/>
            <person name="Labutti K."/>
            <person name="Kuo R."/>
            <person name="Ohm R.A."/>
            <person name="Bhattacharya S.S."/>
            <person name="Shirouzu T."/>
            <person name="Yoshinaga Y."/>
            <person name="Martin F.M."/>
            <person name="Grigoriev I.V."/>
            <person name="Hibbett D.S."/>
        </authorList>
    </citation>
    <scope>NUCLEOTIDE SEQUENCE [LARGE SCALE GENOMIC DNA]</scope>
    <source>
        <strain evidence="1 2">HHB12733</strain>
    </source>
</reference>
<name>A0A165EQ14_9BASI</name>
<dbReference type="EMBL" id="KV423997">
    <property type="protein sequence ID" value="KZT55304.1"/>
    <property type="molecule type" value="Genomic_DNA"/>
</dbReference>
<keyword evidence="2" id="KW-1185">Reference proteome</keyword>
<dbReference type="AlphaFoldDB" id="A0A165EQ14"/>
<organism evidence="1 2">
    <name type="scientific">Calocera cornea HHB12733</name>
    <dbReference type="NCBI Taxonomy" id="1353952"/>
    <lineage>
        <taxon>Eukaryota</taxon>
        <taxon>Fungi</taxon>
        <taxon>Dikarya</taxon>
        <taxon>Basidiomycota</taxon>
        <taxon>Agaricomycotina</taxon>
        <taxon>Dacrymycetes</taxon>
        <taxon>Dacrymycetales</taxon>
        <taxon>Dacrymycetaceae</taxon>
        <taxon>Calocera</taxon>
    </lineage>
</organism>
<feature type="non-terminal residue" evidence="1">
    <location>
        <position position="110"/>
    </location>
</feature>
<dbReference type="OrthoDB" id="3050185at2759"/>
<gene>
    <name evidence="1" type="ORF">CALCODRAFT_437408</name>
</gene>
<dbReference type="InParanoid" id="A0A165EQ14"/>
<evidence type="ECO:0000313" key="2">
    <source>
        <dbReference type="Proteomes" id="UP000076842"/>
    </source>
</evidence>
<evidence type="ECO:0000313" key="1">
    <source>
        <dbReference type="EMBL" id="KZT55304.1"/>
    </source>
</evidence>
<accession>A0A165EQ14</accession>
<dbReference type="STRING" id="1353952.A0A165EQ14"/>
<proteinExistence type="predicted"/>